<dbReference type="AlphaFoldDB" id="A0A6L6Q3Z6"/>
<keyword evidence="3 5" id="KW-0067">ATP-binding</keyword>
<dbReference type="InterPro" id="IPR036291">
    <property type="entry name" value="NAD(P)-bd_dom_sf"/>
</dbReference>
<dbReference type="InterPro" id="IPR016102">
    <property type="entry name" value="Succinyl-CoA_synth-like"/>
</dbReference>
<dbReference type="Proteomes" id="UP000484015">
    <property type="component" value="Unassembled WGS sequence"/>
</dbReference>
<keyword evidence="8" id="KW-0808">Transferase</keyword>
<dbReference type="Gene3D" id="3.40.630.30">
    <property type="match status" value="1"/>
</dbReference>
<evidence type="ECO:0000256" key="1">
    <source>
        <dbReference type="ARBA" id="ARBA00022598"/>
    </source>
</evidence>
<evidence type="ECO:0000256" key="2">
    <source>
        <dbReference type="ARBA" id="ARBA00022741"/>
    </source>
</evidence>
<evidence type="ECO:0000259" key="7">
    <source>
        <dbReference type="PROSITE" id="PS51186"/>
    </source>
</evidence>
<dbReference type="Pfam" id="PF00583">
    <property type="entry name" value="Acetyltransf_1"/>
    <property type="match status" value="1"/>
</dbReference>
<dbReference type="OrthoDB" id="9807426at2"/>
<dbReference type="SUPFAM" id="SSF52210">
    <property type="entry name" value="Succinyl-CoA synthetase domains"/>
    <property type="match status" value="2"/>
</dbReference>
<protein>
    <submittedName>
        <fullName evidence="8">GNAT family N-acetyltransferase</fullName>
    </submittedName>
</protein>
<dbReference type="InterPro" id="IPR013815">
    <property type="entry name" value="ATP_grasp_subdomain_1"/>
</dbReference>
<comment type="similarity">
    <text evidence="4">In the N-terminal section; belongs to the acetate CoA ligase alpha subunit family.</text>
</comment>
<dbReference type="InterPro" id="IPR051538">
    <property type="entry name" value="Acyl-CoA_Synth/Transferase"/>
</dbReference>
<dbReference type="GO" id="GO:0016747">
    <property type="term" value="F:acyltransferase activity, transferring groups other than amino-acyl groups"/>
    <property type="evidence" value="ECO:0007669"/>
    <property type="project" value="InterPro"/>
</dbReference>
<reference evidence="8 9" key="1">
    <citation type="submission" date="2019-11" db="EMBL/GenBank/DDBJ databases">
        <title>Type strains purchased from KCTC, JCM and DSMZ.</title>
        <authorList>
            <person name="Lu H."/>
        </authorList>
    </citation>
    <scope>NUCLEOTIDE SEQUENCE [LARGE SCALE GENOMIC DNA]</scope>
    <source>
        <strain evidence="8 9">KCTC 42409</strain>
    </source>
</reference>
<dbReference type="InterPro" id="IPR011761">
    <property type="entry name" value="ATP-grasp"/>
</dbReference>
<dbReference type="Pfam" id="PF13380">
    <property type="entry name" value="CoA_binding_2"/>
    <property type="match status" value="1"/>
</dbReference>
<dbReference type="PANTHER" id="PTHR43334:SF1">
    <property type="entry name" value="3-HYDROXYPROPIONATE--COA LIGASE [ADP-FORMING]"/>
    <property type="match status" value="1"/>
</dbReference>
<dbReference type="InterPro" id="IPR003781">
    <property type="entry name" value="CoA-bd"/>
</dbReference>
<name>A0A6L6Q3Z6_9BURK</name>
<evidence type="ECO:0000259" key="6">
    <source>
        <dbReference type="PROSITE" id="PS50975"/>
    </source>
</evidence>
<dbReference type="PROSITE" id="PS50975">
    <property type="entry name" value="ATP_GRASP"/>
    <property type="match status" value="1"/>
</dbReference>
<dbReference type="SUPFAM" id="SSF56059">
    <property type="entry name" value="Glutathione synthetase ATP-binding domain-like"/>
    <property type="match status" value="1"/>
</dbReference>
<dbReference type="FunFam" id="3.30.1490.20:FF:000020">
    <property type="entry name" value="Protein lysine acetyltransferase"/>
    <property type="match status" value="1"/>
</dbReference>
<sequence>MTIRNLHYFFSPKSVAVIGATDRAASVGATVMRNVLQGGYEGELYPVNPHHDEVAGVPCYRNLDRLPQAPELAVICTPPATVPALVAQLGALGTRAVIVMTAGLDAPAKQGGTTLRQAMLDAAKPHVLRILGPNCVGLLSPRARLNASFAPAQALPGRIAFVSQSGAMVTAMLDWAGARGIGFSSFVSLGDCTDVDVGDMLDYLAGDPETQAVMLYLEGVGDAAKFMTAARAAARCKPVVVLKAGSAPEGARAAATHTGALAGADLVCDAAIRRAGMLRVHTAEALFEAAETLARTRPLRGERLGIITNGGGLGVLAADALAAGGGKLAVPGPDLLARLSAGLPATWSHANPVDIIGDAPAERYAHALQAMLDSDDTDAVLMLHAPTAIVPSVEIARLVAPMARSAGKPVLFCWMGGVSVAAARGVCGGAGLPVFDTPETAVDAFLQQVGYARNQRLLMEAPPAMHGSEVDAATARALVRRLLAEGTEVVPEAEAKAILAAYGIPAVETRIAHNVDEALAAAQAIGYPVAVKLRSPDVTHKSDVGGVVLDVAGPQALRVALDAIASRLARQLPHARLDGYTVQAMVQRPAARELFAGIATDPVFGPVVLFGHGGIAVEAIGDRAVALPPLNRVLAGDLVSRTQVAKLLGQVRQWPPADLDALCDALVRVGQLAADIPEIAEMDINPLLADADGVLALDARIRLDAARGGKLAITPYPRYLARRHQWQGETIEIRPIRPEDGAAHLAFFRALTAEDVHYRMFTSVASLSPSQLARFTQIDYAREMALVAVAERGGVAQTLGVARVVADPDHMEGEFAVIVRSDLKGQGLGRLLMERLIDYARASGLQVLTGMTLPDNERLLALARALGFKASPVQDGAVQLRLQLQAR</sequence>
<comment type="caution">
    <text evidence="8">The sequence shown here is derived from an EMBL/GenBank/DDBJ whole genome shotgun (WGS) entry which is preliminary data.</text>
</comment>
<dbReference type="SUPFAM" id="SSF55729">
    <property type="entry name" value="Acyl-CoA N-acyltransferases (Nat)"/>
    <property type="match status" value="1"/>
</dbReference>
<dbReference type="Pfam" id="PF19045">
    <property type="entry name" value="Ligase_CoA_2"/>
    <property type="match status" value="1"/>
</dbReference>
<dbReference type="Pfam" id="PF13549">
    <property type="entry name" value="ATP-grasp_5"/>
    <property type="match status" value="1"/>
</dbReference>
<proteinExistence type="inferred from homology"/>
<dbReference type="Gene3D" id="3.30.1490.20">
    <property type="entry name" value="ATP-grasp fold, A domain"/>
    <property type="match status" value="1"/>
</dbReference>
<dbReference type="SMART" id="SM00881">
    <property type="entry name" value="CoA_binding"/>
    <property type="match status" value="1"/>
</dbReference>
<dbReference type="GO" id="GO:0046872">
    <property type="term" value="F:metal ion binding"/>
    <property type="evidence" value="ECO:0007669"/>
    <property type="project" value="InterPro"/>
</dbReference>
<dbReference type="Gene3D" id="3.30.470.20">
    <property type="entry name" value="ATP-grasp fold, B domain"/>
    <property type="match status" value="1"/>
</dbReference>
<dbReference type="PANTHER" id="PTHR43334">
    <property type="entry name" value="ACETATE--COA LIGASE [ADP-FORMING]"/>
    <property type="match status" value="1"/>
</dbReference>
<keyword evidence="9" id="KW-1185">Reference proteome</keyword>
<dbReference type="SUPFAM" id="SSF51735">
    <property type="entry name" value="NAD(P)-binding Rossmann-fold domains"/>
    <property type="match status" value="1"/>
</dbReference>
<keyword evidence="2 5" id="KW-0547">Nucleotide-binding</keyword>
<evidence type="ECO:0000313" key="8">
    <source>
        <dbReference type="EMBL" id="MTW04557.1"/>
    </source>
</evidence>
<evidence type="ECO:0000256" key="4">
    <source>
        <dbReference type="ARBA" id="ARBA00060888"/>
    </source>
</evidence>
<evidence type="ECO:0000313" key="9">
    <source>
        <dbReference type="Proteomes" id="UP000484015"/>
    </source>
</evidence>
<dbReference type="InterPro" id="IPR000182">
    <property type="entry name" value="GNAT_dom"/>
</dbReference>
<gene>
    <name evidence="8" type="ORF">GM668_21020</name>
</gene>
<evidence type="ECO:0000256" key="5">
    <source>
        <dbReference type="PROSITE-ProRule" id="PRU00409"/>
    </source>
</evidence>
<dbReference type="Gene3D" id="3.40.50.261">
    <property type="entry name" value="Succinyl-CoA synthetase domains"/>
    <property type="match status" value="2"/>
</dbReference>
<dbReference type="GO" id="GO:0043758">
    <property type="term" value="F:acetate-CoA ligase (ADP-forming) activity"/>
    <property type="evidence" value="ECO:0007669"/>
    <property type="project" value="InterPro"/>
</dbReference>
<evidence type="ECO:0000256" key="3">
    <source>
        <dbReference type="ARBA" id="ARBA00022840"/>
    </source>
</evidence>
<keyword evidence="1" id="KW-0436">Ligase</keyword>
<dbReference type="Pfam" id="PF13607">
    <property type="entry name" value="Succ_CoA_lig"/>
    <property type="match status" value="1"/>
</dbReference>
<accession>A0A6L6Q3Z6</accession>
<organism evidence="8 9">
    <name type="scientific">Pseudoduganella ginsengisoli</name>
    <dbReference type="NCBI Taxonomy" id="1462440"/>
    <lineage>
        <taxon>Bacteria</taxon>
        <taxon>Pseudomonadati</taxon>
        <taxon>Pseudomonadota</taxon>
        <taxon>Betaproteobacteria</taxon>
        <taxon>Burkholderiales</taxon>
        <taxon>Oxalobacteraceae</taxon>
        <taxon>Telluria group</taxon>
        <taxon>Pseudoduganella</taxon>
    </lineage>
</organism>
<feature type="domain" description="N-acetyltransferase" evidence="7">
    <location>
        <begin position="731"/>
        <end position="885"/>
    </location>
</feature>
<dbReference type="EMBL" id="WNLA01000016">
    <property type="protein sequence ID" value="MTW04557.1"/>
    <property type="molecule type" value="Genomic_DNA"/>
</dbReference>
<dbReference type="GO" id="GO:0005524">
    <property type="term" value="F:ATP binding"/>
    <property type="evidence" value="ECO:0007669"/>
    <property type="project" value="UniProtKB-UniRule"/>
</dbReference>
<dbReference type="InterPro" id="IPR043938">
    <property type="entry name" value="Ligase_CoA_dom"/>
</dbReference>
<dbReference type="Gene3D" id="3.40.50.720">
    <property type="entry name" value="NAD(P)-binding Rossmann-like Domain"/>
    <property type="match status" value="1"/>
</dbReference>
<dbReference type="InterPro" id="IPR016181">
    <property type="entry name" value="Acyl_CoA_acyltransferase"/>
</dbReference>
<dbReference type="CDD" id="cd04301">
    <property type="entry name" value="NAT_SF"/>
    <property type="match status" value="1"/>
</dbReference>
<dbReference type="RefSeq" id="WP_155440913.1">
    <property type="nucleotide sequence ID" value="NZ_WNLA01000016.1"/>
</dbReference>
<dbReference type="InterPro" id="IPR032875">
    <property type="entry name" value="Succ_CoA_lig_flav_dom"/>
</dbReference>
<feature type="domain" description="ATP-grasp" evidence="6">
    <location>
        <begin position="496"/>
        <end position="532"/>
    </location>
</feature>
<dbReference type="PROSITE" id="PS51186">
    <property type="entry name" value="GNAT"/>
    <property type="match status" value="1"/>
</dbReference>